<dbReference type="PANTHER" id="PTHR30332:SF24">
    <property type="entry name" value="SECRETIN GSPD-RELATED"/>
    <property type="match status" value="1"/>
</dbReference>
<reference evidence="5" key="1">
    <citation type="submission" date="2013-08" db="EMBL/GenBank/DDBJ databases">
        <authorList>
            <person name="Mendez C."/>
            <person name="Richter M."/>
            <person name="Ferrer M."/>
            <person name="Sanchez J."/>
        </authorList>
    </citation>
    <scope>NUCLEOTIDE SEQUENCE</scope>
</reference>
<feature type="non-terminal residue" evidence="5">
    <location>
        <position position="1"/>
    </location>
</feature>
<dbReference type="InterPro" id="IPR038591">
    <property type="entry name" value="NolW-like_sf"/>
</dbReference>
<comment type="subcellular location">
    <subcellularLocation>
        <location evidence="1">Membrane</location>
    </subcellularLocation>
</comment>
<evidence type="ECO:0000256" key="3">
    <source>
        <dbReference type="ARBA" id="ARBA00023136"/>
    </source>
</evidence>
<accession>T1CK11</accession>
<dbReference type="GO" id="GO:0009306">
    <property type="term" value="P:protein secretion"/>
    <property type="evidence" value="ECO:0007669"/>
    <property type="project" value="InterPro"/>
</dbReference>
<dbReference type="PANTHER" id="PTHR30332">
    <property type="entry name" value="PROBABLE GENERAL SECRETION PATHWAY PROTEIN D"/>
    <property type="match status" value="1"/>
</dbReference>
<reference evidence="5" key="2">
    <citation type="journal article" date="2014" name="ISME J.">
        <title>Microbial stratification in low pH oxic and suboxic macroscopic growths along an acid mine drainage.</title>
        <authorList>
            <person name="Mendez-Garcia C."/>
            <person name="Mesa V."/>
            <person name="Sprenger R.R."/>
            <person name="Richter M."/>
            <person name="Diez M.S."/>
            <person name="Solano J."/>
            <person name="Bargiela R."/>
            <person name="Golyshina O.V."/>
            <person name="Manteca A."/>
            <person name="Ramos J.L."/>
            <person name="Gallego J.R."/>
            <person name="Llorente I."/>
            <person name="Martins Dos Santos V.A."/>
            <person name="Jensen O.N."/>
            <person name="Pelaez A.I."/>
            <person name="Sanchez J."/>
            <person name="Ferrer M."/>
        </authorList>
    </citation>
    <scope>NUCLEOTIDE SEQUENCE</scope>
</reference>
<dbReference type="AlphaFoldDB" id="T1CK11"/>
<dbReference type="GO" id="GO:0015627">
    <property type="term" value="C:type II protein secretion system complex"/>
    <property type="evidence" value="ECO:0007669"/>
    <property type="project" value="TreeGrafter"/>
</dbReference>
<sequence length="241" mass="25135">NALVWADTQTNALVITAPPKVMTTILHIIAQLDIRQPQVLVQAIIAEVDVNRTSDLGVNWAAFSQVDKLPLGSFVEPVGNTSIVDLVAAAKSTSNLTTSLLEGTTIGIGEVSAGGVSFAAMLRALRSNDGTNIVATPSAVTLDNQAAVLKSVEEVPYVTGQYTSASTVTNGAVTPFQTYQQLEVGTILKVTPTISATGNSVMLKISVESSSVLPTSTSSVNPTTLKRSITTNVLIRNKGIV</sequence>
<dbReference type="Gene3D" id="3.30.1370.120">
    <property type="match status" value="1"/>
</dbReference>
<organism evidence="5">
    <name type="scientific">mine drainage metagenome</name>
    <dbReference type="NCBI Taxonomy" id="410659"/>
    <lineage>
        <taxon>unclassified sequences</taxon>
        <taxon>metagenomes</taxon>
        <taxon>ecological metagenomes</taxon>
    </lineage>
</organism>
<protein>
    <submittedName>
        <fullName evidence="5">General secretion pathway protein D</fullName>
    </submittedName>
</protein>
<evidence type="ECO:0000259" key="4">
    <source>
        <dbReference type="Pfam" id="PF00263"/>
    </source>
</evidence>
<feature type="non-terminal residue" evidence="5">
    <location>
        <position position="241"/>
    </location>
</feature>
<proteinExistence type="predicted"/>
<dbReference type="InterPro" id="IPR001775">
    <property type="entry name" value="GspD/PilQ"/>
</dbReference>
<keyword evidence="2" id="KW-0732">Signal</keyword>
<dbReference type="InterPro" id="IPR004846">
    <property type="entry name" value="T2SS/T3SS_dom"/>
</dbReference>
<feature type="domain" description="Type II/III secretion system secretin-like" evidence="4">
    <location>
        <begin position="124"/>
        <end position="240"/>
    </location>
</feature>
<dbReference type="Pfam" id="PF00263">
    <property type="entry name" value="Secretin"/>
    <property type="match status" value="1"/>
</dbReference>
<gene>
    <name evidence="5" type="ORF">B1A_07425</name>
</gene>
<comment type="caution">
    <text evidence="5">The sequence shown here is derived from an EMBL/GenBank/DDBJ whole genome shotgun (WGS) entry which is preliminary data.</text>
</comment>
<evidence type="ECO:0000256" key="2">
    <source>
        <dbReference type="ARBA" id="ARBA00022729"/>
    </source>
</evidence>
<keyword evidence="3" id="KW-0472">Membrane</keyword>
<name>T1CK11_9ZZZZ</name>
<evidence type="ECO:0000256" key="1">
    <source>
        <dbReference type="ARBA" id="ARBA00004370"/>
    </source>
</evidence>
<dbReference type="EMBL" id="AUZX01005350">
    <property type="protein sequence ID" value="EQD68250.1"/>
    <property type="molecule type" value="Genomic_DNA"/>
</dbReference>
<dbReference type="GO" id="GO:0016020">
    <property type="term" value="C:membrane"/>
    <property type="evidence" value="ECO:0007669"/>
    <property type="project" value="UniProtKB-SubCell"/>
</dbReference>
<dbReference type="PRINTS" id="PR00811">
    <property type="entry name" value="BCTERIALGSPD"/>
</dbReference>
<dbReference type="InterPro" id="IPR050810">
    <property type="entry name" value="Bact_Secretion_Sys_Channel"/>
</dbReference>
<evidence type="ECO:0000313" key="5">
    <source>
        <dbReference type="EMBL" id="EQD68250.1"/>
    </source>
</evidence>